<evidence type="ECO:0000256" key="3">
    <source>
        <dbReference type="ARBA" id="ARBA00022478"/>
    </source>
</evidence>
<protein>
    <recommendedName>
        <fullName evidence="2">DNA-directed RNA polymerase I subunit RPA12</fullName>
    </recommendedName>
</protein>
<dbReference type="InterPro" id="IPR001222">
    <property type="entry name" value="Znf_TFIIS"/>
</dbReference>
<keyword evidence="13" id="KW-1185">Reference proteome</keyword>
<evidence type="ECO:0000256" key="7">
    <source>
        <dbReference type="ARBA" id="ARBA00023163"/>
    </source>
</evidence>
<keyword evidence="7 10" id="KW-0804">Transcription</keyword>
<dbReference type="GO" id="GO:0055029">
    <property type="term" value="C:nuclear DNA-directed RNA polymerase complex"/>
    <property type="evidence" value="ECO:0007669"/>
    <property type="project" value="UniProtKB-ARBA"/>
</dbReference>
<comment type="subcellular location">
    <subcellularLocation>
        <location evidence="1">Nucleus</location>
        <location evidence="1">Nucleolus</location>
    </subcellularLocation>
</comment>
<reference evidence="12 13" key="1">
    <citation type="submission" date="2020-01" db="EMBL/GenBank/DDBJ databases">
        <authorList>
            <consortium name="DOE Joint Genome Institute"/>
            <person name="Haridas S."/>
            <person name="Albert R."/>
            <person name="Binder M."/>
            <person name="Bloem J."/>
            <person name="Labutti K."/>
            <person name="Salamov A."/>
            <person name="Andreopoulos B."/>
            <person name="Baker S.E."/>
            <person name="Barry K."/>
            <person name="Bills G."/>
            <person name="Bluhm B.H."/>
            <person name="Cannon C."/>
            <person name="Castanera R."/>
            <person name="Culley D.E."/>
            <person name="Daum C."/>
            <person name="Ezra D."/>
            <person name="Gonzalez J.B."/>
            <person name="Henrissat B."/>
            <person name="Kuo A."/>
            <person name="Liang C."/>
            <person name="Lipzen A."/>
            <person name="Lutzoni F."/>
            <person name="Magnuson J."/>
            <person name="Mondo S."/>
            <person name="Nolan M."/>
            <person name="Ohm R."/>
            <person name="Pangilinan J."/>
            <person name="Park H.-J.H."/>
            <person name="Ramirez L."/>
            <person name="Alfaro M."/>
            <person name="Sun H."/>
            <person name="Tritt A."/>
            <person name="Yoshinaga Y."/>
            <person name="Zwiers L.-H.L."/>
            <person name="Turgeon B.G."/>
            <person name="Goodwin S.B."/>
            <person name="Spatafora J.W."/>
            <person name="Crous P.W."/>
            <person name="Grigoriev I.V."/>
        </authorList>
    </citation>
    <scope>NUCLEOTIDE SEQUENCE [LARGE SCALE GENOMIC DNA]</scope>
    <source>
        <strain evidence="12 13">CBS 611.86</strain>
    </source>
</reference>
<evidence type="ECO:0000256" key="5">
    <source>
        <dbReference type="ARBA" id="ARBA00022771"/>
    </source>
</evidence>
<dbReference type="Pfam" id="PF01096">
    <property type="entry name" value="Zn_ribbon_TFIIS"/>
    <property type="match status" value="1"/>
</dbReference>
<gene>
    <name evidence="12" type="ORF">BDV95DRAFT_489070</name>
</gene>
<keyword evidence="8" id="KW-0539">Nucleus</keyword>
<dbReference type="AlphaFoldDB" id="A0A7C8MHW9"/>
<evidence type="ECO:0000256" key="10">
    <source>
        <dbReference type="RuleBase" id="RU003474"/>
    </source>
</evidence>
<dbReference type="EMBL" id="JAADJZ010000007">
    <property type="protein sequence ID" value="KAF2873722.1"/>
    <property type="molecule type" value="Genomic_DNA"/>
</dbReference>
<dbReference type="GO" id="GO:0008270">
    <property type="term" value="F:zinc ion binding"/>
    <property type="evidence" value="ECO:0007669"/>
    <property type="project" value="UniProtKB-KW"/>
</dbReference>
<sequence>MAAIGSLVFCTDCGNLLDGSAGKQNAILTCQVCGASCKDTSSKTIVTRSKPTAFPSALRAKRSEVQTITEADMQTHAITSQTCEKCGREEVRYYTQQLRSADEGTTVFYECECGNKYVFCTMNNLPRLTTLSYRWNENN</sequence>
<evidence type="ECO:0000256" key="4">
    <source>
        <dbReference type="ARBA" id="ARBA00022723"/>
    </source>
</evidence>
<keyword evidence="6" id="KW-0862">Zinc</keyword>
<evidence type="ECO:0000256" key="6">
    <source>
        <dbReference type="ARBA" id="ARBA00022833"/>
    </source>
</evidence>
<organism evidence="12 13">
    <name type="scientific">Massariosphaeria phaeospora</name>
    <dbReference type="NCBI Taxonomy" id="100035"/>
    <lineage>
        <taxon>Eukaryota</taxon>
        <taxon>Fungi</taxon>
        <taxon>Dikarya</taxon>
        <taxon>Ascomycota</taxon>
        <taxon>Pezizomycotina</taxon>
        <taxon>Dothideomycetes</taxon>
        <taxon>Pleosporomycetidae</taxon>
        <taxon>Pleosporales</taxon>
        <taxon>Pleosporales incertae sedis</taxon>
        <taxon>Massariosphaeria</taxon>
    </lineage>
</organism>
<dbReference type="SUPFAM" id="SSF57783">
    <property type="entry name" value="Zinc beta-ribbon"/>
    <property type="match status" value="1"/>
</dbReference>
<dbReference type="PANTHER" id="PTHR11239">
    <property type="entry name" value="DNA-DIRECTED RNA POLYMERASE"/>
    <property type="match status" value="1"/>
</dbReference>
<dbReference type="Proteomes" id="UP000481861">
    <property type="component" value="Unassembled WGS sequence"/>
</dbReference>
<dbReference type="Gene3D" id="2.20.25.10">
    <property type="match status" value="1"/>
</dbReference>
<dbReference type="GO" id="GO:0006363">
    <property type="term" value="P:termination of RNA polymerase I transcription"/>
    <property type="evidence" value="ECO:0007669"/>
    <property type="project" value="TreeGrafter"/>
</dbReference>
<comment type="caution">
    <text evidence="12">The sequence shown here is derived from an EMBL/GenBank/DDBJ whole genome shotgun (WGS) entry which is preliminary data.</text>
</comment>
<comment type="similarity">
    <text evidence="10">Belongs to the archaeal rpoM/eukaryotic RPA12/RPB9/RPC11 RNA polymerase family.</text>
</comment>
<evidence type="ECO:0000313" key="13">
    <source>
        <dbReference type="Proteomes" id="UP000481861"/>
    </source>
</evidence>
<evidence type="ECO:0000256" key="2">
    <source>
        <dbReference type="ARBA" id="ARBA00018784"/>
    </source>
</evidence>
<accession>A0A7C8MHW9</accession>
<dbReference type="OrthoDB" id="10056816at2759"/>
<dbReference type="InterPro" id="IPR019761">
    <property type="entry name" value="DNA-dir_RNA_pol-M_15_CS"/>
</dbReference>
<name>A0A7C8MHW9_9PLEO</name>
<evidence type="ECO:0000256" key="1">
    <source>
        <dbReference type="ARBA" id="ARBA00004604"/>
    </source>
</evidence>
<feature type="domain" description="TFIIS-type" evidence="11">
    <location>
        <begin position="79"/>
        <end position="136"/>
    </location>
</feature>
<dbReference type="CDD" id="cd10507">
    <property type="entry name" value="Zn-ribbon_RPA12"/>
    <property type="match status" value="1"/>
</dbReference>
<dbReference type="GO" id="GO:0003899">
    <property type="term" value="F:DNA-directed RNA polymerase activity"/>
    <property type="evidence" value="ECO:0007669"/>
    <property type="project" value="InterPro"/>
</dbReference>
<keyword evidence="4 10" id="KW-0479">Metal-binding</keyword>
<evidence type="ECO:0000313" key="12">
    <source>
        <dbReference type="EMBL" id="KAF2873722.1"/>
    </source>
</evidence>
<evidence type="ECO:0000259" key="11">
    <source>
        <dbReference type="PROSITE" id="PS51133"/>
    </source>
</evidence>
<dbReference type="InterPro" id="IPR001529">
    <property type="entry name" value="Zn_ribbon_RPB9"/>
</dbReference>
<proteinExistence type="inferred from homology"/>
<keyword evidence="5 9" id="KW-0863">Zinc-finger</keyword>
<dbReference type="SMART" id="SM00440">
    <property type="entry name" value="ZnF_C2C2"/>
    <property type="match status" value="1"/>
</dbReference>
<dbReference type="InterPro" id="IPR034004">
    <property type="entry name" value="Zn_ribbon_RPA12_C"/>
</dbReference>
<dbReference type="GO" id="GO:0005736">
    <property type="term" value="C:RNA polymerase I complex"/>
    <property type="evidence" value="ECO:0007669"/>
    <property type="project" value="TreeGrafter"/>
</dbReference>
<dbReference type="PROSITE" id="PS01030">
    <property type="entry name" value="RNA_POL_M_15KD"/>
    <property type="match status" value="1"/>
</dbReference>
<dbReference type="GO" id="GO:0003676">
    <property type="term" value="F:nucleic acid binding"/>
    <property type="evidence" value="ECO:0007669"/>
    <property type="project" value="InterPro"/>
</dbReference>
<dbReference type="PROSITE" id="PS51133">
    <property type="entry name" value="ZF_TFIIS_2"/>
    <property type="match status" value="1"/>
</dbReference>
<evidence type="ECO:0000256" key="8">
    <source>
        <dbReference type="ARBA" id="ARBA00023242"/>
    </source>
</evidence>
<keyword evidence="3 10" id="KW-0240">DNA-directed RNA polymerase</keyword>
<evidence type="ECO:0000256" key="9">
    <source>
        <dbReference type="PROSITE-ProRule" id="PRU00472"/>
    </source>
</evidence>
<dbReference type="InterPro" id="IPR012164">
    <property type="entry name" value="Rpa12/Rpb9/Rpc10/TFS"/>
</dbReference>
<dbReference type="PANTHER" id="PTHR11239:SF14">
    <property type="entry name" value="DNA-DIRECTED RNA POLYMERASE I SUBUNIT RPA12"/>
    <property type="match status" value="1"/>
</dbReference>
<dbReference type="SMART" id="SM00661">
    <property type="entry name" value="RPOL9"/>
    <property type="match status" value="1"/>
</dbReference>